<reference evidence="2 3" key="1">
    <citation type="submission" date="2019-08" db="EMBL/GenBank/DDBJ databases">
        <title>Complete genome sequence of Candidatus Uab amorphum.</title>
        <authorList>
            <person name="Shiratori T."/>
            <person name="Suzuki S."/>
            <person name="Kakizawa Y."/>
            <person name="Ishida K."/>
        </authorList>
    </citation>
    <scope>NUCLEOTIDE SEQUENCE [LARGE SCALE GENOMIC DNA]</scope>
    <source>
        <strain evidence="2 3">SRT547</strain>
    </source>
</reference>
<accession>A0A5S9IPN2</accession>
<dbReference type="AlphaFoldDB" id="A0A5S9IPN2"/>
<evidence type="ECO:0000313" key="3">
    <source>
        <dbReference type="Proteomes" id="UP000326354"/>
    </source>
</evidence>
<sequence>MQYLLLFFVVFFAGCQYAPVTKTTLKTIPKETGEKINSTITVGVFIDNRFSFWPRKEQNSPLVAAEDSKMIKDFEPIPGMKEVRIPMGDVRSRLSYTLQESGKFNEIISPPTRLIGDSLEKMMKKALETSDYLIVGEVNRFHIRDLGRNTTSALTIPFDMTLLFLPNLIVFPLSQGKSFLLTGNAFRTRTAECILSMSITIYEVESGKAVTTFRLEESAMAPVDATAVYGDFYNDEDDWVDISRKLGEVALANASIAAIEKVQRYCKEISGQTEE</sequence>
<feature type="signal peptide" evidence="1">
    <location>
        <begin position="1"/>
        <end position="18"/>
    </location>
</feature>
<evidence type="ECO:0008006" key="4">
    <source>
        <dbReference type="Google" id="ProtNLM"/>
    </source>
</evidence>
<proteinExistence type="predicted"/>
<protein>
    <recommendedName>
        <fullName evidence="4">Curli production assembly/transport component CsgG</fullName>
    </recommendedName>
</protein>
<dbReference type="RefSeq" id="WP_151969878.1">
    <property type="nucleotide sequence ID" value="NZ_AP019860.1"/>
</dbReference>
<evidence type="ECO:0000313" key="2">
    <source>
        <dbReference type="EMBL" id="BBM85788.1"/>
    </source>
</evidence>
<keyword evidence="3" id="KW-1185">Reference proteome</keyword>
<name>A0A5S9IPN2_UABAM</name>
<keyword evidence="1" id="KW-0732">Signal</keyword>
<evidence type="ECO:0000256" key="1">
    <source>
        <dbReference type="SAM" id="SignalP"/>
    </source>
</evidence>
<organism evidence="2 3">
    <name type="scientific">Uabimicrobium amorphum</name>
    <dbReference type="NCBI Taxonomy" id="2596890"/>
    <lineage>
        <taxon>Bacteria</taxon>
        <taxon>Pseudomonadati</taxon>
        <taxon>Planctomycetota</taxon>
        <taxon>Candidatus Uabimicrobiia</taxon>
        <taxon>Candidatus Uabimicrobiales</taxon>
        <taxon>Candidatus Uabimicrobiaceae</taxon>
        <taxon>Candidatus Uabimicrobium</taxon>
    </lineage>
</organism>
<dbReference type="KEGG" id="uam:UABAM_04166"/>
<dbReference type="EMBL" id="AP019860">
    <property type="protein sequence ID" value="BBM85788.1"/>
    <property type="molecule type" value="Genomic_DNA"/>
</dbReference>
<dbReference type="Proteomes" id="UP000326354">
    <property type="component" value="Chromosome"/>
</dbReference>
<feature type="chain" id="PRO_5024916092" description="Curli production assembly/transport component CsgG" evidence="1">
    <location>
        <begin position="19"/>
        <end position="275"/>
    </location>
</feature>
<gene>
    <name evidence="2" type="ORF">UABAM_04166</name>
</gene>